<dbReference type="RefSeq" id="WP_319969896.1">
    <property type="nucleotide sequence ID" value="NZ_JAXAVW010000030.1"/>
</dbReference>
<dbReference type="EMBL" id="JAXAVW010000030">
    <property type="protein sequence ID" value="MDX8034883.1"/>
    <property type="molecule type" value="Genomic_DNA"/>
</dbReference>
<evidence type="ECO:0000313" key="2">
    <source>
        <dbReference type="Proteomes" id="UP001285521"/>
    </source>
</evidence>
<dbReference type="Proteomes" id="UP001285521">
    <property type="component" value="Unassembled WGS sequence"/>
</dbReference>
<protein>
    <submittedName>
        <fullName evidence="1">Uncharacterized protein</fullName>
    </submittedName>
</protein>
<evidence type="ECO:0000313" key="1">
    <source>
        <dbReference type="EMBL" id="MDX8034883.1"/>
    </source>
</evidence>
<reference evidence="1 2" key="1">
    <citation type="submission" date="2023-11" db="EMBL/GenBank/DDBJ databases">
        <title>Lentzea sokolovensis, sp. nov., Lentzea kristufkii, sp. nov., and Lentzea miocenensis, sp. nov., rare actinobacteria from Sokolov Coal Basin, Miocene lacustrine sediment, Czech Republic.</title>
        <authorList>
            <person name="Lara A."/>
            <person name="Kotroba L."/>
            <person name="Nouioui I."/>
            <person name="Neumann-Schaal M."/>
            <person name="Mast Y."/>
            <person name="Chronakova A."/>
        </authorList>
    </citation>
    <scope>NUCLEOTIDE SEQUENCE [LARGE SCALE GENOMIC DNA]</scope>
    <source>
        <strain evidence="1 2">BCCO 10_0856</strain>
    </source>
</reference>
<keyword evidence="2" id="KW-1185">Reference proteome</keyword>
<name>A0ABU4TAE4_9PSEU</name>
<accession>A0ABU4TAE4</accession>
<comment type="caution">
    <text evidence="1">The sequence shown here is derived from an EMBL/GenBank/DDBJ whole genome shotgun (WGS) entry which is preliminary data.</text>
</comment>
<gene>
    <name evidence="1" type="ORF">SK803_32100</name>
</gene>
<sequence length="60" mass="6741">MMESLNPTLIWAALVLLSFAAIPRRYWYVRLPRFSGGCWCGSTVSSSATGRTCSDWLWPA</sequence>
<organism evidence="1 2">
    <name type="scientific">Lentzea miocenica</name>
    <dbReference type="NCBI Taxonomy" id="3095431"/>
    <lineage>
        <taxon>Bacteria</taxon>
        <taxon>Bacillati</taxon>
        <taxon>Actinomycetota</taxon>
        <taxon>Actinomycetes</taxon>
        <taxon>Pseudonocardiales</taxon>
        <taxon>Pseudonocardiaceae</taxon>
        <taxon>Lentzea</taxon>
    </lineage>
</organism>
<proteinExistence type="predicted"/>